<dbReference type="InterPro" id="IPR003509">
    <property type="entry name" value="UPF0102_YraN-like"/>
</dbReference>
<gene>
    <name evidence="1" type="ORF">SDC9_167236</name>
</gene>
<organism evidence="1">
    <name type="scientific">bioreactor metagenome</name>
    <dbReference type="NCBI Taxonomy" id="1076179"/>
    <lineage>
        <taxon>unclassified sequences</taxon>
        <taxon>metagenomes</taxon>
        <taxon>ecological metagenomes</taxon>
    </lineage>
</organism>
<evidence type="ECO:0000313" key="1">
    <source>
        <dbReference type="EMBL" id="MPN19862.1"/>
    </source>
</evidence>
<dbReference type="PANTHER" id="PTHR34039:SF1">
    <property type="entry name" value="UPF0102 PROTEIN YRAN"/>
    <property type="match status" value="1"/>
</dbReference>
<dbReference type="Pfam" id="PF02021">
    <property type="entry name" value="UPF0102"/>
    <property type="match status" value="1"/>
</dbReference>
<dbReference type="Gene3D" id="3.40.1350.10">
    <property type="match status" value="1"/>
</dbReference>
<dbReference type="SUPFAM" id="SSF52980">
    <property type="entry name" value="Restriction endonuclease-like"/>
    <property type="match status" value="1"/>
</dbReference>
<dbReference type="EMBL" id="VSSQ01067477">
    <property type="protein sequence ID" value="MPN19862.1"/>
    <property type="molecule type" value="Genomic_DNA"/>
</dbReference>
<proteinExistence type="inferred from homology"/>
<dbReference type="HAMAP" id="MF_00048">
    <property type="entry name" value="UPF0102"/>
    <property type="match status" value="1"/>
</dbReference>
<dbReference type="PANTHER" id="PTHR34039">
    <property type="entry name" value="UPF0102 PROTEIN YRAN"/>
    <property type="match status" value="1"/>
</dbReference>
<dbReference type="GO" id="GO:0003676">
    <property type="term" value="F:nucleic acid binding"/>
    <property type="evidence" value="ECO:0007669"/>
    <property type="project" value="InterPro"/>
</dbReference>
<dbReference type="InterPro" id="IPR011335">
    <property type="entry name" value="Restrct_endonuc-II-like"/>
</dbReference>
<reference evidence="1" key="1">
    <citation type="submission" date="2019-08" db="EMBL/GenBank/DDBJ databases">
        <authorList>
            <person name="Kucharzyk K."/>
            <person name="Murdoch R.W."/>
            <person name="Higgins S."/>
            <person name="Loffler F."/>
        </authorList>
    </citation>
    <scope>NUCLEOTIDE SEQUENCE</scope>
</reference>
<sequence length="130" mass="15243">MRKELAERAETGKKAEELALKYLIERGQRLLARNWRSGHKEIDLIMESIDERYGMILHIVEVRSLTEPLRKLPFETVGIMKQRAVIAAARSYIYQNNLNCDTQFDVVSVTFGTYGERLEYYPKAFTPTWR</sequence>
<accession>A0A645G1Q2</accession>
<name>A0A645G1Q2_9ZZZZ</name>
<protein>
    <submittedName>
        <fullName evidence="1">Uncharacterized protein</fullName>
    </submittedName>
</protein>
<comment type="caution">
    <text evidence="1">The sequence shown here is derived from an EMBL/GenBank/DDBJ whole genome shotgun (WGS) entry which is preliminary data.</text>
</comment>
<dbReference type="AlphaFoldDB" id="A0A645G1Q2"/>
<dbReference type="InterPro" id="IPR011856">
    <property type="entry name" value="tRNA_endonuc-like_dom_sf"/>
</dbReference>